<protein>
    <submittedName>
        <fullName evidence="1">YceK/YidQ family lipoprotein</fullName>
    </submittedName>
</protein>
<accession>A0A7Z1N6F4</accession>
<evidence type="ECO:0000313" key="2">
    <source>
        <dbReference type="Proteomes" id="UP000238153"/>
    </source>
</evidence>
<comment type="caution">
    <text evidence="1">The sequence shown here is derived from an EMBL/GenBank/DDBJ whole genome shotgun (WGS) entry which is preliminary data.</text>
</comment>
<gene>
    <name evidence="1" type="ORF">CV019_03410</name>
</gene>
<dbReference type="PROSITE" id="PS51257">
    <property type="entry name" value="PROKAR_LIPOPROTEIN"/>
    <property type="match status" value="1"/>
</dbReference>
<reference evidence="1 2" key="1">
    <citation type="submission" date="2017-11" db="EMBL/GenBank/DDBJ databases">
        <authorList>
            <person name="Founou R.C."/>
            <person name="Founou L."/>
            <person name="Allam M."/>
            <person name="Ismail A."/>
            <person name="Essack S.Y."/>
        </authorList>
    </citation>
    <scope>NUCLEOTIDE SEQUENCE [LARGE SCALE GENOMIC DNA]</scope>
    <source>
        <strain evidence="1 2">G811N2B1</strain>
    </source>
</reference>
<proteinExistence type="predicted"/>
<name>A0A7Z1N6F4_STAHA</name>
<feature type="non-terminal residue" evidence="1">
    <location>
        <position position="28"/>
    </location>
</feature>
<dbReference type="AlphaFoldDB" id="A0A7Z1N6F4"/>
<evidence type="ECO:0000313" key="1">
    <source>
        <dbReference type="EMBL" id="PPJ76381.1"/>
    </source>
</evidence>
<keyword evidence="1" id="KW-0449">Lipoprotein</keyword>
<dbReference type="EMBL" id="PGWX01000231">
    <property type="protein sequence ID" value="PPJ76381.1"/>
    <property type="molecule type" value="Genomic_DNA"/>
</dbReference>
<dbReference type="Proteomes" id="UP000238153">
    <property type="component" value="Unassembled WGS sequence"/>
</dbReference>
<organism evidence="1 2">
    <name type="scientific">Staphylococcus haemolyticus</name>
    <dbReference type="NCBI Taxonomy" id="1283"/>
    <lineage>
        <taxon>Bacteria</taxon>
        <taxon>Bacillati</taxon>
        <taxon>Bacillota</taxon>
        <taxon>Bacilli</taxon>
        <taxon>Bacillales</taxon>
        <taxon>Staphylococcaceae</taxon>
        <taxon>Staphylococcus</taxon>
    </lineage>
</organism>
<sequence length="28" mass="3052">MKSRRLLKLVLFSGIISLSGCSSVMSHT</sequence>